<dbReference type="PRINTS" id="PR00134">
    <property type="entry name" value="GLHYDRLASE10"/>
</dbReference>
<dbReference type="EMBL" id="KV878133">
    <property type="protein sequence ID" value="OJJ05880.1"/>
    <property type="molecule type" value="Genomic_DNA"/>
</dbReference>
<sequence>MKSFNAISLFTAFLAASDGINAITDTNTRPLREEAANKGILIGSGAINPSYLNDTQFATVLSEQFESLSPENEMKWAYIHPTKGHYNWETIDLLVQFAEAHDMVVKGHGLISSCCNPEYLVNITDPAAFRAEMTAHFKAVMQRYHDKVDRWDVVTEALETQGGGLQANDFYKVLGPSYIGDAFWIARAAAPDAKLFINEAMVEALAGKRQELYNLVSKLVADGVPIDGVALQMHVTEGLPVQPGVIKEMVDSYKELGLEVSIAEMDVHTLNSTFQADTYSTVLTEALDAGITDISFWGFTDKHAYTWVEGAKPLMFDEYYNPKGAFYATHTALASFDNQTHEGHPAPHNQRGAKGLSRSLKGQ</sequence>
<dbReference type="UniPathway" id="UPA00114"/>
<keyword evidence="6 10" id="KW-0378">Hydrolase</keyword>
<gene>
    <name evidence="14" type="ORF">ASPVEDRAFT_199365</name>
</gene>
<dbReference type="InterPro" id="IPR044846">
    <property type="entry name" value="GH10"/>
</dbReference>
<dbReference type="GeneID" id="63724794"/>
<dbReference type="InterPro" id="IPR001000">
    <property type="entry name" value="GH10_dom"/>
</dbReference>
<dbReference type="OrthoDB" id="3055998at2759"/>
<evidence type="ECO:0000256" key="3">
    <source>
        <dbReference type="ARBA" id="ARBA00007495"/>
    </source>
</evidence>
<comment type="pathway">
    <text evidence="2">Glycan degradation; xylan degradation.</text>
</comment>
<dbReference type="PANTHER" id="PTHR31490">
    <property type="entry name" value="GLYCOSYL HYDROLASE"/>
    <property type="match status" value="1"/>
</dbReference>
<feature type="signal peptide" evidence="12">
    <location>
        <begin position="1"/>
        <end position="22"/>
    </location>
</feature>
<evidence type="ECO:0000256" key="10">
    <source>
        <dbReference type="RuleBase" id="RU361174"/>
    </source>
</evidence>
<comment type="catalytic activity">
    <reaction evidence="1 10">
        <text>Endohydrolysis of (1-&gt;4)-beta-D-xylosidic linkages in xylans.</text>
        <dbReference type="EC" id="3.2.1.8"/>
    </reaction>
</comment>
<accession>A0A1L9PWG9</accession>
<keyword evidence="8 10" id="KW-0326">Glycosidase</keyword>
<feature type="region of interest" description="Disordered" evidence="11">
    <location>
        <begin position="338"/>
        <end position="363"/>
    </location>
</feature>
<dbReference type="GO" id="GO:0031176">
    <property type="term" value="F:endo-1,4-beta-xylanase activity"/>
    <property type="evidence" value="ECO:0007669"/>
    <property type="project" value="UniProtKB-EC"/>
</dbReference>
<evidence type="ECO:0000256" key="1">
    <source>
        <dbReference type="ARBA" id="ARBA00000681"/>
    </source>
</evidence>
<evidence type="ECO:0000313" key="15">
    <source>
        <dbReference type="Proteomes" id="UP000184073"/>
    </source>
</evidence>
<evidence type="ECO:0000256" key="6">
    <source>
        <dbReference type="ARBA" id="ARBA00022801"/>
    </source>
</evidence>
<keyword evidence="7 10" id="KW-0119">Carbohydrate metabolism</keyword>
<dbReference type="PROSITE" id="PS51760">
    <property type="entry name" value="GH10_2"/>
    <property type="match status" value="1"/>
</dbReference>
<dbReference type="AlphaFoldDB" id="A0A1L9PWG9"/>
<dbReference type="Proteomes" id="UP000184073">
    <property type="component" value="Unassembled WGS sequence"/>
</dbReference>
<name>A0A1L9PWG9_ASPVE</name>
<dbReference type="EC" id="3.2.1.8" evidence="10"/>
<dbReference type="SMART" id="SM00633">
    <property type="entry name" value="Glyco_10"/>
    <property type="match status" value="1"/>
</dbReference>
<dbReference type="Pfam" id="PF00331">
    <property type="entry name" value="Glyco_hydro_10"/>
    <property type="match status" value="1"/>
</dbReference>
<dbReference type="InterPro" id="IPR017853">
    <property type="entry name" value="GH"/>
</dbReference>
<evidence type="ECO:0000256" key="5">
    <source>
        <dbReference type="ARBA" id="ARBA00022729"/>
    </source>
</evidence>
<comment type="similarity">
    <text evidence="3 10">Belongs to the glycosyl hydrolase 10 (cellulase F) family.</text>
</comment>
<keyword evidence="4" id="KW-0858">Xylan degradation</keyword>
<feature type="domain" description="GH10" evidence="13">
    <location>
        <begin position="25"/>
        <end position="332"/>
    </location>
</feature>
<proteinExistence type="inferred from homology"/>
<evidence type="ECO:0000256" key="7">
    <source>
        <dbReference type="ARBA" id="ARBA00023277"/>
    </source>
</evidence>
<dbReference type="VEuPathDB" id="FungiDB:ASPVEDRAFT_199365"/>
<keyword evidence="9 10" id="KW-0624">Polysaccharide degradation</keyword>
<dbReference type="SUPFAM" id="SSF51445">
    <property type="entry name" value="(Trans)glycosidases"/>
    <property type="match status" value="1"/>
</dbReference>
<keyword evidence="5 12" id="KW-0732">Signal</keyword>
<dbReference type="Gene3D" id="3.20.20.80">
    <property type="entry name" value="Glycosidases"/>
    <property type="match status" value="1"/>
</dbReference>
<organism evidence="14 15">
    <name type="scientific">Aspergillus versicolor CBS 583.65</name>
    <dbReference type="NCBI Taxonomy" id="1036611"/>
    <lineage>
        <taxon>Eukaryota</taxon>
        <taxon>Fungi</taxon>
        <taxon>Dikarya</taxon>
        <taxon>Ascomycota</taxon>
        <taxon>Pezizomycotina</taxon>
        <taxon>Eurotiomycetes</taxon>
        <taxon>Eurotiomycetidae</taxon>
        <taxon>Eurotiales</taxon>
        <taxon>Aspergillaceae</taxon>
        <taxon>Aspergillus</taxon>
        <taxon>Aspergillus subgen. Nidulantes</taxon>
    </lineage>
</organism>
<evidence type="ECO:0000259" key="13">
    <source>
        <dbReference type="PROSITE" id="PS51760"/>
    </source>
</evidence>
<protein>
    <recommendedName>
        <fullName evidence="10">Beta-xylanase</fullName>
        <ecNumber evidence="10">3.2.1.8</ecNumber>
    </recommendedName>
</protein>
<evidence type="ECO:0000256" key="4">
    <source>
        <dbReference type="ARBA" id="ARBA00022651"/>
    </source>
</evidence>
<dbReference type="GO" id="GO:0045493">
    <property type="term" value="P:xylan catabolic process"/>
    <property type="evidence" value="ECO:0007669"/>
    <property type="project" value="UniProtKB-UniPathway"/>
</dbReference>
<evidence type="ECO:0000256" key="2">
    <source>
        <dbReference type="ARBA" id="ARBA00004851"/>
    </source>
</evidence>
<evidence type="ECO:0000256" key="9">
    <source>
        <dbReference type="ARBA" id="ARBA00023326"/>
    </source>
</evidence>
<feature type="chain" id="PRO_5012092351" description="Beta-xylanase" evidence="12">
    <location>
        <begin position="23"/>
        <end position="363"/>
    </location>
</feature>
<dbReference type="STRING" id="1036611.A0A1L9PWG9"/>
<reference evidence="15" key="1">
    <citation type="journal article" date="2017" name="Genome Biol.">
        <title>Comparative genomics reveals high biological diversity and specific adaptations in the industrially and medically important fungal genus Aspergillus.</title>
        <authorList>
            <person name="de Vries R.P."/>
            <person name="Riley R."/>
            <person name="Wiebenga A."/>
            <person name="Aguilar-Osorio G."/>
            <person name="Amillis S."/>
            <person name="Uchima C.A."/>
            <person name="Anderluh G."/>
            <person name="Asadollahi M."/>
            <person name="Askin M."/>
            <person name="Barry K."/>
            <person name="Battaglia E."/>
            <person name="Bayram O."/>
            <person name="Benocci T."/>
            <person name="Braus-Stromeyer S.A."/>
            <person name="Caldana C."/>
            <person name="Canovas D."/>
            <person name="Cerqueira G.C."/>
            <person name="Chen F."/>
            <person name="Chen W."/>
            <person name="Choi C."/>
            <person name="Clum A."/>
            <person name="Dos Santos R.A."/>
            <person name="Damasio A.R."/>
            <person name="Diallinas G."/>
            <person name="Emri T."/>
            <person name="Fekete E."/>
            <person name="Flipphi M."/>
            <person name="Freyberg S."/>
            <person name="Gallo A."/>
            <person name="Gournas C."/>
            <person name="Habgood R."/>
            <person name="Hainaut M."/>
            <person name="Harispe M.L."/>
            <person name="Henrissat B."/>
            <person name="Hilden K.S."/>
            <person name="Hope R."/>
            <person name="Hossain A."/>
            <person name="Karabika E."/>
            <person name="Karaffa L."/>
            <person name="Karanyi Z."/>
            <person name="Krasevec N."/>
            <person name="Kuo A."/>
            <person name="Kusch H."/>
            <person name="LaButti K."/>
            <person name="Lagendijk E.L."/>
            <person name="Lapidus A."/>
            <person name="Levasseur A."/>
            <person name="Lindquist E."/>
            <person name="Lipzen A."/>
            <person name="Logrieco A.F."/>
            <person name="MacCabe A."/>
            <person name="Maekelae M.R."/>
            <person name="Malavazi I."/>
            <person name="Melin P."/>
            <person name="Meyer V."/>
            <person name="Mielnichuk N."/>
            <person name="Miskei M."/>
            <person name="Molnar A.P."/>
            <person name="Mule G."/>
            <person name="Ngan C.Y."/>
            <person name="Orejas M."/>
            <person name="Orosz E."/>
            <person name="Ouedraogo J.P."/>
            <person name="Overkamp K.M."/>
            <person name="Park H.-S."/>
            <person name="Perrone G."/>
            <person name="Piumi F."/>
            <person name="Punt P.J."/>
            <person name="Ram A.F."/>
            <person name="Ramon A."/>
            <person name="Rauscher S."/>
            <person name="Record E."/>
            <person name="Riano-Pachon D.M."/>
            <person name="Robert V."/>
            <person name="Roehrig J."/>
            <person name="Ruller R."/>
            <person name="Salamov A."/>
            <person name="Salih N.S."/>
            <person name="Samson R.A."/>
            <person name="Sandor E."/>
            <person name="Sanguinetti M."/>
            <person name="Schuetze T."/>
            <person name="Sepcic K."/>
            <person name="Shelest E."/>
            <person name="Sherlock G."/>
            <person name="Sophianopoulou V."/>
            <person name="Squina F.M."/>
            <person name="Sun H."/>
            <person name="Susca A."/>
            <person name="Todd R.B."/>
            <person name="Tsang A."/>
            <person name="Unkles S.E."/>
            <person name="van de Wiele N."/>
            <person name="van Rossen-Uffink D."/>
            <person name="Oliveira J.V."/>
            <person name="Vesth T.C."/>
            <person name="Visser J."/>
            <person name="Yu J.-H."/>
            <person name="Zhou M."/>
            <person name="Andersen M.R."/>
            <person name="Archer D.B."/>
            <person name="Baker S.E."/>
            <person name="Benoit I."/>
            <person name="Brakhage A.A."/>
            <person name="Braus G.H."/>
            <person name="Fischer R."/>
            <person name="Frisvad J.C."/>
            <person name="Goldman G.H."/>
            <person name="Houbraken J."/>
            <person name="Oakley B."/>
            <person name="Pocsi I."/>
            <person name="Scazzocchio C."/>
            <person name="Seiboth B."/>
            <person name="vanKuyk P.A."/>
            <person name="Wortman J."/>
            <person name="Dyer P.S."/>
            <person name="Grigoriev I.V."/>
        </authorList>
    </citation>
    <scope>NUCLEOTIDE SEQUENCE [LARGE SCALE GENOMIC DNA]</scope>
    <source>
        <strain evidence="15">CBS 583.65</strain>
    </source>
</reference>
<dbReference type="RefSeq" id="XP_040671642.1">
    <property type="nucleotide sequence ID" value="XM_040809283.1"/>
</dbReference>
<keyword evidence="15" id="KW-1185">Reference proteome</keyword>
<evidence type="ECO:0000256" key="8">
    <source>
        <dbReference type="ARBA" id="ARBA00023295"/>
    </source>
</evidence>
<dbReference type="PANTHER" id="PTHR31490:SF88">
    <property type="entry name" value="BETA-XYLANASE"/>
    <property type="match status" value="1"/>
</dbReference>
<evidence type="ECO:0000313" key="14">
    <source>
        <dbReference type="EMBL" id="OJJ05880.1"/>
    </source>
</evidence>
<evidence type="ECO:0000256" key="12">
    <source>
        <dbReference type="SAM" id="SignalP"/>
    </source>
</evidence>
<evidence type="ECO:0000256" key="11">
    <source>
        <dbReference type="SAM" id="MobiDB-lite"/>
    </source>
</evidence>